<feature type="non-terminal residue" evidence="1">
    <location>
        <position position="51"/>
    </location>
</feature>
<accession>A0ABD0RXK5</accession>
<organism evidence="1 2">
    <name type="scientific">Cirrhinus mrigala</name>
    <name type="common">Mrigala</name>
    <dbReference type="NCBI Taxonomy" id="683832"/>
    <lineage>
        <taxon>Eukaryota</taxon>
        <taxon>Metazoa</taxon>
        <taxon>Chordata</taxon>
        <taxon>Craniata</taxon>
        <taxon>Vertebrata</taxon>
        <taxon>Euteleostomi</taxon>
        <taxon>Actinopterygii</taxon>
        <taxon>Neopterygii</taxon>
        <taxon>Teleostei</taxon>
        <taxon>Ostariophysi</taxon>
        <taxon>Cypriniformes</taxon>
        <taxon>Cyprinidae</taxon>
        <taxon>Labeoninae</taxon>
        <taxon>Labeonini</taxon>
        <taxon>Cirrhinus</taxon>
    </lineage>
</organism>
<protein>
    <submittedName>
        <fullName evidence="1">Uncharacterized protein</fullName>
    </submittedName>
</protein>
<gene>
    <name evidence="1" type="ORF">M9458_005167</name>
</gene>
<proteinExistence type="predicted"/>
<dbReference type="Proteomes" id="UP001529510">
    <property type="component" value="Unassembled WGS sequence"/>
</dbReference>
<reference evidence="1 2" key="1">
    <citation type="submission" date="2024-05" db="EMBL/GenBank/DDBJ databases">
        <title>Genome sequencing and assembly of Indian major carp, Cirrhinus mrigala (Hamilton, 1822).</title>
        <authorList>
            <person name="Mohindra V."/>
            <person name="Chowdhury L.M."/>
            <person name="Lal K."/>
            <person name="Jena J.K."/>
        </authorList>
    </citation>
    <scope>NUCLEOTIDE SEQUENCE [LARGE SCALE GENOMIC DNA]</scope>
    <source>
        <strain evidence="1">CM1030</strain>
        <tissue evidence="1">Blood</tissue>
    </source>
</reference>
<sequence length="51" mass="5774">VFTGLLSSSQPLIQTQIWSAHSDPMTFVPLTCPDPERRILTVPAQRRPPMR</sequence>
<feature type="non-terminal residue" evidence="1">
    <location>
        <position position="1"/>
    </location>
</feature>
<evidence type="ECO:0000313" key="1">
    <source>
        <dbReference type="EMBL" id="KAL0201980.1"/>
    </source>
</evidence>
<comment type="caution">
    <text evidence="1">The sequence shown here is derived from an EMBL/GenBank/DDBJ whole genome shotgun (WGS) entry which is preliminary data.</text>
</comment>
<evidence type="ECO:0000313" key="2">
    <source>
        <dbReference type="Proteomes" id="UP001529510"/>
    </source>
</evidence>
<dbReference type="AlphaFoldDB" id="A0ABD0RXK5"/>
<keyword evidence="2" id="KW-1185">Reference proteome</keyword>
<dbReference type="EMBL" id="JAMKFB020000002">
    <property type="protein sequence ID" value="KAL0201980.1"/>
    <property type="molecule type" value="Genomic_DNA"/>
</dbReference>
<name>A0ABD0RXK5_CIRMR</name>